<feature type="signal peptide" evidence="1">
    <location>
        <begin position="1"/>
        <end position="27"/>
    </location>
</feature>
<name>A0A098TMZ1_9CYAN</name>
<protein>
    <recommendedName>
        <fullName evidence="2">DUF4168 domain-containing protein</fullName>
    </recommendedName>
</protein>
<dbReference type="AlphaFoldDB" id="A0A098TMZ1"/>
<dbReference type="Pfam" id="PF13767">
    <property type="entry name" value="DUF4168"/>
    <property type="match status" value="1"/>
</dbReference>
<sequence>MNQCTRWVLALSLILGLTLGDGTVSFAQELPATPVPVSPDSLNSSRSNLNSSDIPAEKITHFVQAYLRVIHLIEARQIDLQGAETEAEALRIQQEIEAEALKVIEQTGLTRPEYLQLLNLANSDPELGERMMLQIQEISGG</sequence>
<dbReference type="Proteomes" id="UP000030170">
    <property type="component" value="Unassembled WGS sequence"/>
</dbReference>
<accession>A0A098TMZ1</accession>
<evidence type="ECO:0000313" key="3">
    <source>
        <dbReference type="EMBL" id="KGF73700.1"/>
    </source>
</evidence>
<gene>
    <name evidence="3" type="ORF">DO97_12840</name>
</gene>
<organism evidence="3 4">
    <name type="scientific">Neosynechococcus sphagnicola sy1</name>
    <dbReference type="NCBI Taxonomy" id="1497020"/>
    <lineage>
        <taxon>Bacteria</taxon>
        <taxon>Bacillati</taxon>
        <taxon>Cyanobacteriota</taxon>
        <taxon>Cyanophyceae</taxon>
        <taxon>Neosynechococcales</taxon>
        <taxon>Neosynechococcaceae</taxon>
        <taxon>Neosynechococcus</taxon>
    </lineage>
</organism>
<feature type="domain" description="DUF4168" evidence="2">
    <location>
        <begin position="57"/>
        <end position="130"/>
    </location>
</feature>
<keyword evidence="1" id="KW-0732">Signal</keyword>
<dbReference type="InterPro" id="IPR025433">
    <property type="entry name" value="DUF4168"/>
</dbReference>
<dbReference type="STRING" id="1497020.DO97_12840"/>
<dbReference type="EMBL" id="JJML01000004">
    <property type="protein sequence ID" value="KGF73700.1"/>
    <property type="molecule type" value="Genomic_DNA"/>
</dbReference>
<evidence type="ECO:0000313" key="4">
    <source>
        <dbReference type="Proteomes" id="UP000030170"/>
    </source>
</evidence>
<feature type="chain" id="PRO_5001941111" description="DUF4168 domain-containing protein" evidence="1">
    <location>
        <begin position="28"/>
        <end position="141"/>
    </location>
</feature>
<keyword evidence="4" id="KW-1185">Reference proteome</keyword>
<reference evidence="3 4" key="1">
    <citation type="journal article" date="2014" name="Mol. Ecol.">
        <title>Evolution of Synechococcus.</title>
        <authorList>
            <person name="Dvorak P."/>
            <person name="Casamatta D."/>
            <person name="Hasler P."/>
            <person name="Poulickova A."/>
            <person name="Ondrej V."/>
            <person name="Sanges R."/>
        </authorList>
    </citation>
    <scope>NUCLEOTIDE SEQUENCE [LARGE SCALE GENOMIC DNA]</scope>
    <source>
        <strain evidence="3 4">CAUP A 1101</strain>
    </source>
</reference>
<evidence type="ECO:0000256" key="1">
    <source>
        <dbReference type="SAM" id="SignalP"/>
    </source>
</evidence>
<proteinExistence type="predicted"/>
<evidence type="ECO:0000259" key="2">
    <source>
        <dbReference type="Pfam" id="PF13767"/>
    </source>
</evidence>
<comment type="caution">
    <text evidence="3">The sequence shown here is derived from an EMBL/GenBank/DDBJ whole genome shotgun (WGS) entry which is preliminary data.</text>
</comment>